<dbReference type="EMBL" id="BARV01010680">
    <property type="protein sequence ID" value="GAI15162.1"/>
    <property type="molecule type" value="Genomic_DNA"/>
</dbReference>
<protein>
    <recommendedName>
        <fullName evidence="2">Thiamine pyrophosphate enzyme TPP-binding domain-containing protein</fullName>
    </recommendedName>
</protein>
<organism evidence="3">
    <name type="scientific">marine sediment metagenome</name>
    <dbReference type="NCBI Taxonomy" id="412755"/>
    <lineage>
        <taxon>unclassified sequences</taxon>
        <taxon>metagenomes</taxon>
        <taxon>ecological metagenomes</taxon>
    </lineage>
</organism>
<name>X1L746_9ZZZZ</name>
<dbReference type="PANTHER" id="PTHR48084:SF1">
    <property type="entry name" value="2-OXOGLUTARATE SYNTHASE SUBUNIT KORB"/>
    <property type="match status" value="1"/>
</dbReference>
<proteinExistence type="predicted"/>
<dbReference type="PANTHER" id="PTHR48084">
    <property type="entry name" value="2-OXOGLUTARATE OXIDOREDUCTASE SUBUNIT KORB-RELATED"/>
    <property type="match status" value="1"/>
</dbReference>
<sequence length="187" mass="20291">QGDGDCLAIGGNHFIHAARRNIDITTIINNNFIYGRTGGQVGPTTPKGAIATSAPYGAIEPTSDACKIAGATGATFVARGTTYHVVQLIDIIEKGILHHGFSVIEVITQCPQVFGRRNPKIMGKTPPEMMKWMKENTISVDQAKEETPEKLQNKIVIGIMVDKEEPEFGDEYRKVIKKAQEGGIKGD</sequence>
<evidence type="ECO:0000313" key="3">
    <source>
        <dbReference type="EMBL" id="GAI15162.1"/>
    </source>
</evidence>
<dbReference type="GO" id="GO:0030976">
    <property type="term" value="F:thiamine pyrophosphate binding"/>
    <property type="evidence" value="ECO:0007669"/>
    <property type="project" value="InterPro"/>
</dbReference>
<evidence type="ECO:0000256" key="1">
    <source>
        <dbReference type="ARBA" id="ARBA00023002"/>
    </source>
</evidence>
<dbReference type="InterPro" id="IPR029061">
    <property type="entry name" value="THDP-binding"/>
</dbReference>
<dbReference type="SUPFAM" id="SSF52518">
    <property type="entry name" value="Thiamin diphosphate-binding fold (THDP-binding)"/>
    <property type="match status" value="1"/>
</dbReference>
<reference evidence="3" key="1">
    <citation type="journal article" date="2014" name="Front. Microbiol.">
        <title>High frequency of phylogenetically diverse reductive dehalogenase-homologous genes in deep subseafloor sedimentary metagenomes.</title>
        <authorList>
            <person name="Kawai M."/>
            <person name="Futagami T."/>
            <person name="Toyoda A."/>
            <person name="Takaki Y."/>
            <person name="Nishi S."/>
            <person name="Hori S."/>
            <person name="Arai W."/>
            <person name="Tsubouchi T."/>
            <person name="Morono Y."/>
            <person name="Uchiyama I."/>
            <person name="Ito T."/>
            <person name="Fujiyama A."/>
            <person name="Inagaki F."/>
            <person name="Takami H."/>
        </authorList>
    </citation>
    <scope>NUCLEOTIDE SEQUENCE</scope>
    <source>
        <strain evidence="3">Expedition CK06-06</strain>
    </source>
</reference>
<dbReference type="Pfam" id="PF02775">
    <property type="entry name" value="TPP_enzyme_C"/>
    <property type="match status" value="1"/>
</dbReference>
<comment type="caution">
    <text evidence="3">The sequence shown here is derived from an EMBL/GenBank/DDBJ whole genome shotgun (WGS) entry which is preliminary data.</text>
</comment>
<feature type="non-terminal residue" evidence="3">
    <location>
        <position position="1"/>
    </location>
</feature>
<accession>X1L746</accession>
<evidence type="ECO:0000259" key="2">
    <source>
        <dbReference type="Pfam" id="PF02775"/>
    </source>
</evidence>
<dbReference type="GO" id="GO:0016625">
    <property type="term" value="F:oxidoreductase activity, acting on the aldehyde or oxo group of donors, iron-sulfur protein as acceptor"/>
    <property type="evidence" value="ECO:0007669"/>
    <property type="project" value="UniProtKB-ARBA"/>
</dbReference>
<dbReference type="Gene3D" id="3.40.50.970">
    <property type="match status" value="1"/>
</dbReference>
<gene>
    <name evidence="3" type="ORF">S06H3_20589</name>
</gene>
<dbReference type="InterPro" id="IPR011766">
    <property type="entry name" value="TPP_enzyme_TPP-bd"/>
</dbReference>
<dbReference type="GO" id="GO:0045333">
    <property type="term" value="P:cellular respiration"/>
    <property type="evidence" value="ECO:0007669"/>
    <property type="project" value="UniProtKB-ARBA"/>
</dbReference>
<keyword evidence="1" id="KW-0560">Oxidoreductase</keyword>
<feature type="domain" description="Thiamine pyrophosphate enzyme TPP-binding" evidence="2">
    <location>
        <begin position="2"/>
        <end position="106"/>
    </location>
</feature>
<dbReference type="AlphaFoldDB" id="X1L746"/>
<dbReference type="InterPro" id="IPR051457">
    <property type="entry name" value="2-oxoacid:Fd_oxidoreductase"/>
</dbReference>